<dbReference type="CDD" id="cd06532">
    <property type="entry name" value="Glyco_transf_25"/>
    <property type="match status" value="1"/>
</dbReference>
<evidence type="ECO:0000313" key="2">
    <source>
        <dbReference type="EMBL" id="AFI04665.1"/>
    </source>
</evidence>
<name>I0ENZ6_HELC0</name>
<sequence length="262" mass="31063">MLNIFIISLKCFVKRYSYATNLVKQENANNKYSWHIFDAIDAKGLDFKNDMFLKEHTRDFFLQMQSTKQANCLDYLLSIKWHGKELSHSEIACYYSHYLLWQKCIELQKPIVVLEDDVSLHSNFYEGLKAIQTSGFDYVRLMHLKNAKLKSQAKTKSLKPYFKQLLQDTYGLGAQGYFITPKAASRFIKASKIFVVPVDFLMDAYFYHQVPNIVYEPFLIQDKEEVSTITRIKDIKTLPKMIYFLHKLYKKFYKLFYDTFKT</sequence>
<dbReference type="InterPro" id="IPR002654">
    <property type="entry name" value="Glyco_trans_25"/>
</dbReference>
<proteinExistence type="predicted"/>
<evidence type="ECO:0000313" key="3">
    <source>
        <dbReference type="Proteomes" id="UP000005010"/>
    </source>
</evidence>
<organism evidence="2 3">
    <name type="scientific">Helicobacter cetorum (strain ATCC BAA-429 / MIT 00-7128)</name>
    <dbReference type="NCBI Taxonomy" id="182217"/>
    <lineage>
        <taxon>Bacteria</taxon>
        <taxon>Pseudomonadati</taxon>
        <taxon>Campylobacterota</taxon>
        <taxon>Epsilonproteobacteria</taxon>
        <taxon>Campylobacterales</taxon>
        <taxon>Helicobacteraceae</taxon>
        <taxon>Helicobacter</taxon>
    </lineage>
</organism>
<dbReference type="HOGENOM" id="CLU_071269_3_1_7"/>
<dbReference type="STRING" id="182217.HCW_07035"/>
<protein>
    <submittedName>
        <fullName evidence="2">Lipopolysaccharide biosynthesis protein</fullName>
    </submittedName>
</protein>
<dbReference type="PATRIC" id="fig|182217.3.peg.1487"/>
<accession>I0ENZ6</accession>
<dbReference type="EMBL" id="CP003479">
    <property type="protein sequence ID" value="AFI04665.1"/>
    <property type="molecule type" value="Genomic_DNA"/>
</dbReference>
<reference evidence="3" key="1">
    <citation type="submission" date="2012-04" db="EMBL/GenBank/DDBJ databases">
        <title>Complete genome sequence of Helicobacter cetorum strain MIT 00-7128.</title>
        <authorList>
            <person name="Kersulyte D."/>
            <person name="Berg D.E."/>
        </authorList>
    </citation>
    <scope>NUCLEOTIDE SEQUENCE [LARGE SCALE GENOMIC DNA]</scope>
    <source>
        <strain evidence="3">MIT 00-7128</strain>
    </source>
</reference>
<dbReference type="RefSeq" id="WP_014661532.1">
    <property type="nucleotide sequence ID" value="NC_017737.1"/>
</dbReference>
<evidence type="ECO:0000259" key="1">
    <source>
        <dbReference type="Pfam" id="PF01755"/>
    </source>
</evidence>
<keyword evidence="3" id="KW-1185">Reference proteome</keyword>
<dbReference type="Pfam" id="PF01755">
    <property type="entry name" value="Glyco_transf_25"/>
    <property type="match status" value="1"/>
</dbReference>
<dbReference type="KEGG" id="hce:HCW_07035"/>
<dbReference type="eggNOG" id="COG3306">
    <property type="taxonomic scope" value="Bacteria"/>
</dbReference>
<dbReference type="AlphaFoldDB" id="I0ENZ6"/>
<dbReference type="Proteomes" id="UP000005010">
    <property type="component" value="Chromosome"/>
</dbReference>
<gene>
    <name evidence="2" type="ordered locus">HCW_07035</name>
</gene>
<feature type="domain" description="Glycosyl transferase family 25" evidence="1">
    <location>
        <begin position="1"/>
        <end position="202"/>
    </location>
</feature>